<evidence type="ECO:0000256" key="2">
    <source>
        <dbReference type="ARBA" id="ARBA00022676"/>
    </source>
</evidence>
<evidence type="ECO:0000313" key="7">
    <source>
        <dbReference type="Proteomes" id="UP000290289"/>
    </source>
</evidence>
<dbReference type="InterPro" id="IPR002213">
    <property type="entry name" value="UDP_glucos_trans"/>
</dbReference>
<evidence type="ECO:0000256" key="4">
    <source>
        <dbReference type="ARBA" id="ARBA00079378"/>
    </source>
</evidence>
<evidence type="ECO:0000313" key="6">
    <source>
        <dbReference type="EMBL" id="RXH90235.1"/>
    </source>
</evidence>
<comment type="similarity">
    <text evidence="1">Belongs to the UDP-glycosyltransferase family.</text>
</comment>
<dbReference type="InterPro" id="IPR050481">
    <property type="entry name" value="UDP-glycosyltransf_plant"/>
</dbReference>
<dbReference type="Proteomes" id="UP000290289">
    <property type="component" value="Chromosome 9"/>
</dbReference>
<comment type="caution">
    <text evidence="6">The sequence shown here is derived from an EMBL/GenBank/DDBJ whole genome shotgun (WGS) entry which is preliminary data.</text>
</comment>
<dbReference type="GO" id="GO:0035251">
    <property type="term" value="F:UDP-glucosyltransferase activity"/>
    <property type="evidence" value="ECO:0007669"/>
    <property type="project" value="InterPro"/>
</dbReference>
<dbReference type="Gene3D" id="3.40.50.2000">
    <property type="entry name" value="Glycogen Phosphorylase B"/>
    <property type="match status" value="6"/>
</dbReference>
<dbReference type="PANTHER" id="PTHR48048:SF45">
    <property type="entry name" value="GLYCOSYLTRANSFERASE"/>
    <property type="match status" value="1"/>
</dbReference>
<gene>
    <name evidence="6" type="ORF">DVH24_032592</name>
</gene>
<dbReference type="EMBL" id="RDQH01000335">
    <property type="protein sequence ID" value="RXH90235.1"/>
    <property type="molecule type" value="Genomic_DNA"/>
</dbReference>
<dbReference type="Pfam" id="PF00201">
    <property type="entry name" value="UDPGT"/>
    <property type="match status" value="3"/>
</dbReference>
<sequence length="1519" mass="168936">MKQAAELVFIPAIGIGHLASSFEIAKLLVARDDRLFITVLTMKLPLEYNLKLKGADDAERIRFINLPEEAVETKGIKTSLFLKLFVENHKQHVRDAVAKLTSEALQSDCKPRLVGFVIDMFCTTMIDVANEFGVPTYVFFTSGAGFLGLVLHLQTLHDEQNKDCTELKESDPDLVLPCLVNPMPARVLPGMYLDKDSATEFINHARRFRETKGILVNTFMELESHGLGALTDCKTPPLYPVGPILNLKSDPEGSELAKKKEILEWLDDQPPLSVVFLCFGSMGCFGGDQVKEIAAALEHCGLRFLWSLRQPPPKGELPFASDYADPSGVLPQGFLDRTAGTGKVIGWAPQVAVLGHPSVGGFVSHCGWNSTLESLWYGVPVAAWPMYAEQHLNAFELVRELVLAVEIKMDYRREGEVVVRAEEIERGIREVMEVESEQRKKVQGMSEKSRRALMDGGSSHSSLGPIKLLINFQMKQPTKLVFIPSAGTGHLISAVEMAKLLVSRDEKLFITVLIMKLPFESKGTEAYISSLQSSPVLSRVNFITLPQAASDIDTRKSPNAFRSQFIESHKPYVKDAVSKLAESESESTRVAGFVIDMFCTTMIDVANDFGVPTYMFFTSPAGFLGLVLNIQTIRDVYGKHVSEFKGSDAELTLPTFVDSVPAGVLPSVLLDKDGAKAFLGYANRFRELKGILINTFVELESHALDSLSDGKTPPVYPVGPILNLKSSETEVGSKQAQQKSDILEWLDDQPDSSVVFLCFGSMGSFGEDQVREIASGLEQSGHRFLWSLRQPPPKGIIASPSDYSDPKAVLPEGFLERTAGIGKVIGWAPQTAILAHPAVGGFVSHCGWNSTLESLWFGVPVAAWPVYAEQQLNAFELVRELGLAVEVNMEYRRDLYGEYPNVVKAHELERGIKELMEKDSDVRKRVKDMSEKSKKALMNVQERRDRRLELREDDDVHSGRNESWGDAYGGWLRFARKNSRIGVEKGCRKRYRKDFYGESPNVKAHEQERRIKEMMEKDSDVRKRLKDMVRSKKALMVDCSSYNSFGRFMKRPAQLVFVPAPIIGHIVSTVEMAKQLVARDDQLFITVLVMKLPHAQPFTNTDSSISHRINFVNLPEAQPDKQDTVPNPGSFLRMLVENHTSHVRDAVINLLLESDQSESTSNPRLAGFVLDMFCASLMDVANEFKVPSYLFFTSNASTLALKFHFQSLCDEGGIDITELTSSTAELAVPSFTNPYPASVLPGSFLDKESTKTILNSINRFKQTKGILVNTFMELESHALHYLDSGDKIPPVYPVGPLLNLKSSDEDKVSDVLRWLDDQPPFSVVFLCFGSMGSFGEAQVKEIACALEHSGHRFLWSLRRPPPKGKRAMPSDYEDLKTVLPEGFLDRTATVGKVIGWAPQAAILGHPATGGFVSHCGWNSTLESLWNGVPIAAWPMYAEQNLNAFQLVVELGLAVEIKMDYRRDNDVVVSAEDIERGIRQVMELDSDVRKRVKEMSEKSKKALVDGGSSYSSLGRFIDQI</sequence>
<dbReference type="PROSITE" id="PS00375">
    <property type="entry name" value="UDPGT"/>
    <property type="match status" value="3"/>
</dbReference>
<protein>
    <recommendedName>
        <fullName evidence="4">UDP-glucose:chalcone 2'-O-glucosyltransferase</fullName>
    </recommendedName>
    <alternativeName>
        <fullName evidence="5">UDP-glucose:flavonol 2'-O-glucosyltransferase</fullName>
    </alternativeName>
</protein>
<dbReference type="InterPro" id="IPR035595">
    <property type="entry name" value="UDP_glycos_trans_CS"/>
</dbReference>
<dbReference type="FunFam" id="3.40.50.2000:FF:000056">
    <property type="entry name" value="Glycosyltransferase"/>
    <property type="match status" value="3"/>
</dbReference>
<dbReference type="FunFam" id="3.40.50.2000:FF:000080">
    <property type="entry name" value="Glycosyltransferase"/>
    <property type="match status" value="3"/>
</dbReference>
<accession>A0A498J662</accession>
<proteinExistence type="inferred from homology"/>
<evidence type="ECO:0000256" key="1">
    <source>
        <dbReference type="ARBA" id="ARBA00009995"/>
    </source>
</evidence>
<keyword evidence="7" id="KW-1185">Reference proteome</keyword>
<evidence type="ECO:0000256" key="5">
    <source>
        <dbReference type="ARBA" id="ARBA00080449"/>
    </source>
</evidence>
<evidence type="ECO:0000256" key="3">
    <source>
        <dbReference type="ARBA" id="ARBA00022679"/>
    </source>
</evidence>
<organism evidence="6 7">
    <name type="scientific">Malus domestica</name>
    <name type="common">Apple</name>
    <name type="synonym">Pyrus malus</name>
    <dbReference type="NCBI Taxonomy" id="3750"/>
    <lineage>
        <taxon>Eukaryota</taxon>
        <taxon>Viridiplantae</taxon>
        <taxon>Streptophyta</taxon>
        <taxon>Embryophyta</taxon>
        <taxon>Tracheophyta</taxon>
        <taxon>Spermatophyta</taxon>
        <taxon>Magnoliopsida</taxon>
        <taxon>eudicotyledons</taxon>
        <taxon>Gunneridae</taxon>
        <taxon>Pentapetalae</taxon>
        <taxon>rosids</taxon>
        <taxon>fabids</taxon>
        <taxon>Rosales</taxon>
        <taxon>Rosaceae</taxon>
        <taxon>Amygdaloideae</taxon>
        <taxon>Maleae</taxon>
        <taxon>Malus</taxon>
    </lineage>
</organism>
<keyword evidence="2" id="KW-0328">Glycosyltransferase</keyword>
<name>A0A498J662_MALDO</name>
<dbReference type="PANTHER" id="PTHR48048">
    <property type="entry name" value="GLYCOSYLTRANSFERASE"/>
    <property type="match status" value="1"/>
</dbReference>
<dbReference type="SUPFAM" id="SSF53756">
    <property type="entry name" value="UDP-Glycosyltransferase/glycogen phosphorylase"/>
    <property type="match status" value="3"/>
</dbReference>
<reference evidence="6 7" key="1">
    <citation type="submission" date="2018-10" db="EMBL/GenBank/DDBJ databases">
        <title>A high-quality apple genome assembly.</title>
        <authorList>
            <person name="Hu J."/>
        </authorList>
    </citation>
    <scope>NUCLEOTIDE SEQUENCE [LARGE SCALE GENOMIC DNA]</scope>
    <source>
        <strain evidence="7">cv. HFTH1</strain>
        <tissue evidence="6">Young leaf</tissue>
    </source>
</reference>
<dbReference type="CDD" id="cd03784">
    <property type="entry name" value="GT1_Gtf-like"/>
    <property type="match status" value="3"/>
</dbReference>
<keyword evidence="3" id="KW-0808">Transferase</keyword>